<dbReference type="SUPFAM" id="SSF52540">
    <property type="entry name" value="P-loop containing nucleoside triphosphate hydrolases"/>
    <property type="match status" value="1"/>
</dbReference>
<dbReference type="OMA" id="WCEQQIS"/>
<gene>
    <name evidence="1" type="ORF">FVE85_0111</name>
</gene>
<comment type="caution">
    <text evidence="1">The sequence shown here is derived from an EMBL/GenBank/DDBJ whole genome shotgun (WGS) entry which is preliminary data.</text>
</comment>
<reference evidence="2" key="1">
    <citation type="journal article" date="2019" name="Nat. Commun.">
        <title>Expansion of phycobilisome linker gene families in mesophilic red algae.</title>
        <authorList>
            <person name="Lee J."/>
            <person name="Kim D."/>
            <person name="Bhattacharya D."/>
            <person name="Yoon H.S."/>
        </authorList>
    </citation>
    <scope>NUCLEOTIDE SEQUENCE [LARGE SCALE GENOMIC DNA]</scope>
    <source>
        <strain evidence="2">CCMP 1328</strain>
    </source>
</reference>
<dbReference type="AlphaFoldDB" id="A0A5J4YZZ7"/>
<dbReference type="OrthoDB" id="347435at2759"/>
<keyword evidence="1" id="KW-0418">Kinase</keyword>
<dbReference type="InterPro" id="IPR027417">
    <property type="entry name" value="P-loop_NTPase"/>
</dbReference>
<dbReference type="Proteomes" id="UP000324585">
    <property type="component" value="Unassembled WGS sequence"/>
</dbReference>
<dbReference type="Gene3D" id="3.40.50.300">
    <property type="entry name" value="P-loop containing nucleotide triphosphate hydrolases"/>
    <property type="match status" value="1"/>
</dbReference>
<dbReference type="EMBL" id="VRMN01000002">
    <property type="protein sequence ID" value="KAA8496382.1"/>
    <property type="molecule type" value="Genomic_DNA"/>
</dbReference>
<protein>
    <submittedName>
        <fullName evidence="1">D-glycerate 3-kinase, chloroplastic</fullName>
    </submittedName>
</protein>
<keyword evidence="1" id="KW-0808">Transferase</keyword>
<sequence length="423" mass="47529">MATIAFIGPSAAGFTNPASRSSRLSRLAVIVSTPYASCYQKSSGLTMTAVDQPGPSVGLRARRVQNDIAVLQRRKWHRKQSELTALKAAPVQSTAERFPVTDTVTEAFIVDGPIFRTCNPSKRDIDMEEWRELGRTLEKLLGPDQANAERIFRYYLPIFFWLEQMKVEQSPDAPYVVGLSCPQGGGKTTITEFMQELFKLRGQVCVVASIDDFYKTRSEQQKVASTYTGNRLLELRGNPGTHDIPLALEFLDSVKAGKANLTVPRYDKSAFGGLGDRAPEDQWVKLSEEPADIVLLEGWCLGFSKLSDEQMREQPQELQAVNKYMDEFSQLYGKLDLLMIVKIADTQWVFDWRAQAETMMKSLGKTGMSDEQVRDFVSRFMPSYKAYLPGLYASPPAENVLLFEIDQQRVPVGAELMTARSRM</sequence>
<proteinExistence type="predicted"/>
<keyword evidence="2" id="KW-1185">Reference proteome</keyword>
<evidence type="ECO:0000313" key="1">
    <source>
        <dbReference type="EMBL" id="KAA8496382.1"/>
    </source>
</evidence>
<dbReference type="PANTHER" id="PTHR10285">
    <property type="entry name" value="URIDINE KINASE"/>
    <property type="match status" value="1"/>
</dbReference>
<evidence type="ECO:0000313" key="2">
    <source>
        <dbReference type="Proteomes" id="UP000324585"/>
    </source>
</evidence>
<name>A0A5J4YZZ7_PORPP</name>
<dbReference type="GO" id="GO:0016301">
    <property type="term" value="F:kinase activity"/>
    <property type="evidence" value="ECO:0007669"/>
    <property type="project" value="UniProtKB-KW"/>
</dbReference>
<organism evidence="1 2">
    <name type="scientific">Porphyridium purpureum</name>
    <name type="common">Red alga</name>
    <name type="synonym">Porphyridium cruentum</name>
    <dbReference type="NCBI Taxonomy" id="35688"/>
    <lineage>
        <taxon>Eukaryota</taxon>
        <taxon>Rhodophyta</taxon>
        <taxon>Bangiophyceae</taxon>
        <taxon>Porphyridiales</taxon>
        <taxon>Porphyridiaceae</taxon>
        <taxon>Porphyridium</taxon>
    </lineage>
</organism>
<accession>A0A5J4YZZ7</accession>